<feature type="binding site" evidence="14">
    <location>
        <position position="161"/>
    </location>
    <ligand>
        <name>substrate</name>
    </ligand>
</feature>
<dbReference type="InterPro" id="IPR038649">
    <property type="entry name" value="EXOI_SH3_sf"/>
</dbReference>
<evidence type="ECO:0000256" key="4">
    <source>
        <dbReference type="ARBA" id="ARBA00022722"/>
    </source>
</evidence>
<dbReference type="GO" id="GO:0008310">
    <property type="term" value="F:single-stranded DNA 3'-5' DNA exonuclease activity"/>
    <property type="evidence" value="ECO:0007669"/>
    <property type="project" value="UniProtKB-EC"/>
</dbReference>
<dbReference type="CDD" id="cd06138">
    <property type="entry name" value="ExoI_N"/>
    <property type="match status" value="1"/>
</dbReference>
<dbReference type="Gene3D" id="3.30.420.10">
    <property type="entry name" value="Ribonuclease H-like superfamily/Ribonuclease H"/>
    <property type="match status" value="1"/>
</dbReference>
<dbReference type="Pfam" id="PF00929">
    <property type="entry name" value="RNase_T"/>
    <property type="match status" value="1"/>
</dbReference>
<dbReference type="Gene3D" id="1.20.1280.70">
    <property type="entry name" value="Exonuclease ExoI, domain 3"/>
    <property type="match status" value="1"/>
</dbReference>
<feature type="binding site" evidence="14">
    <location>
        <position position="13"/>
    </location>
    <ligand>
        <name>substrate</name>
    </ligand>
</feature>
<dbReference type="PIRSF" id="PIRSF000977">
    <property type="entry name" value="Exodeoxyribonuclease_I"/>
    <property type="match status" value="1"/>
</dbReference>
<dbReference type="SUPFAM" id="SSF53098">
    <property type="entry name" value="Ribonuclease H-like"/>
    <property type="match status" value="1"/>
</dbReference>
<evidence type="ECO:0000256" key="11">
    <source>
        <dbReference type="ARBA" id="ARBA00023204"/>
    </source>
</evidence>
<dbReference type="RefSeq" id="WP_261919643.1">
    <property type="nucleotide sequence ID" value="NZ_CP022011.1"/>
</dbReference>
<feature type="binding site" evidence="15">
    <location>
        <position position="182"/>
    </location>
    <ligand>
        <name>Mg(2+)</name>
        <dbReference type="ChEBI" id="CHEBI:18420"/>
        <label>2</label>
    </ligand>
</feature>
<comment type="subunit">
    <text evidence="12">Monomer. Interacts with ssb (via C-terminus); this interaction stimulates the exonuclease activity by recruiting the enzyme to its substrate.</text>
</comment>
<evidence type="ECO:0000256" key="2">
    <source>
        <dbReference type="ARBA" id="ARBA00012108"/>
    </source>
</evidence>
<dbReference type="InterPro" id="IPR036397">
    <property type="entry name" value="RNaseH_sf"/>
</dbReference>
<dbReference type="Pfam" id="PF08411">
    <property type="entry name" value="ExoI_SH3"/>
    <property type="match status" value="1"/>
</dbReference>
<evidence type="ECO:0000256" key="14">
    <source>
        <dbReference type="PIRSR" id="PIRSR000977-1"/>
    </source>
</evidence>
<keyword evidence="10" id="KW-0238">DNA-binding</keyword>
<evidence type="ECO:0000256" key="13">
    <source>
        <dbReference type="PIRNR" id="PIRNR000977"/>
    </source>
</evidence>
<dbReference type="PROSITE" id="PS51785">
    <property type="entry name" value="EXOI_C"/>
    <property type="match status" value="1"/>
</dbReference>
<dbReference type="AlphaFoldDB" id="A0A8D4LNN9"/>
<sequence>MTNNFSFFFYDYESFGVDPARDRPAQFAGIRTDADFNLIGEPIMFYCRQTNDYLPSPEAVLVTGITPQLCNQKGLSEPEFAEKILAEFSQPNTCVIGYNNIRYDDEMTRYTFYRNFIDPYEYSWKHGNSRWDLLDLVRATYALRPDGIEWPYDDQGMPSFRLELLTKANDIAHQNAHDAMSDVYATIAMAKLIKQKQPKLFNYFFTNRGKNQLKSMIDLLNLTPLVHVSGMLGNERGNTTLIAPLAWHPTNQNAVIVCDLTGDIENLLQLSVEQIHQDLYTKKVELLEQKKSPIPLKLVHLNKCPILAPANTLLPKTAERLGIDRTLCLQNLERLKATPTIQDVVTEVFNQQPQFAPSNNVETELYNNFFSQQDKNNMAILRTLPAEKLANPDLSFQDPRIEKLLFHYRARHYFKTLTRAEQIKWQKYRHAKLDRSVAEFTQSLERLGEEYAQQPEKMALLEQLYIYGMQLLN</sequence>
<evidence type="ECO:0000256" key="5">
    <source>
        <dbReference type="ARBA" id="ARBA00022723"/>
    </source>
</evidence>
<organism evidence="16 17">
    <name type="scientific">Mergibacter septicus</name>
    <dbReference type="NCBI Taxonomy" id="221402"/>
    <lineage>
        <taxon>Bacteria</taxon>
        <taxon>Pseudomonadati</taxon>
        <taxon>Pseudomonadota</taxon>
        <taxon>Gammaproteobacteria</taxon>
        <taxon>Pasteurellales</taxon>
        <taxon>Pasteurellaceae</taxon>
        <taxon>Mergibacter</taxon>
    </lineage>
</organism>
<keyword evidence="11 13" id="KW-0234">DNA repair</keyword>
<gene>
    <name evidence="16" type="ORF">CEP48_02070</name>
</gene>
<dbReference type="FunFam" id="1.20.1280.70:FF:000001">
    <property type="entry name" value="Exodeoxyribonuclease I"/>
    <property type="match status" value="1"/>
</dbReference>
<feature type="binding site" evidence="15">
    <location>
        <position position="11"/>
    </location>
    <ligand>
        <name>Mg(2+)</name>
        <dbReference type="ChEBI" id="CHEBI:18420"/>
        <label>1</label>
    </ligand>
</feature>
<dbReference type="Gene3D" id="3.30.1520.20">
    <property type="entry name" value="Exonuclease ExoI, domain 2"/>
    <property type="match status" value="1"/>
</dbReference>
<keyword evidence="5 15" id="KW-0479">Metal-binding</keyword>
<keyword evidence="9 15" id="KW-0460">Magnesium</keyword>
<dbReference type="PANTHER" id="PTHR11046">
    <property type="entry name" value="OLIGORIBONUCLEASE, MITOCHONDRIAL"/>
    <property type="match status" value="1"/>
</dbReference>
<evidence type="ECO:0000313" key="17">
    <source>
        <dbReference type="Proteomes" id="UP000955338"/>
    </source>
</evidence>
<comment type="cofactor">
    <cofactor evidence="15">
        <name>Mg(2+)</name>
        <dbReference type="ChEBI" id="CHEBI:18420"/>
    </cofactor>
    <text evidence="15">Binds 2 Mg(2+) ions per monomer.</text>
</comment>
<dbReference type="InterPro" id="IPR058561">
    <property type="entry name" value="Exonuc_1_C"/>
</dbReference>
<evidence type="ECO:0000313" key="16">
    <source>
        <dbReference type="EMBL" id="QDJ14273.1"/>
    </source>
</evidence>
<keyword evidence="17" id="KW-1185">Reference proteome</keyword>
<dbReference type="InterPro" id="IPR023607">
    <property type="entry name" value="Exodeoxyribonuclease_I"/>
</dbReference>
<evidence type="ECO:0000256" key="9">
    <source>
        <dbReference type="ARBA" id="ARBA00022842"/>
    </source>
</evidence>
<evidence type="ECO:0000256" key="12">
    <source>
        <dbReference type="ARBA" id="ARBA00046792"/>
    </source>
</evidence>
<evidence type="ECO:0000256" key="3">
    <source>
        <dbReference type="ARBA" id="ARBA00019900"/>
    </source>
</evidence>
<dbReference type="GO" id="GO:0003677">
    <property type="term" value="F:DNA binding"/>
    <property type="evidence" value="ECO:0007669"/>
    <property type="project" value="UniProtKB-KW"/>
</dbReference>
<dbReference type="GO" id="GO:0006281">
    <property type="term" value="P:DNA repair"/>
    <property type="evidence" value="ECO:0007669"/>
    <property type="project" value="UniProtKB-KW"/>
</dbReference>
<dbReference type="InterPro" id="IPR022894">
    <property type="entry name" value="Oligoribonuclease"/>
</dbReference>
<dbReference type="Gene3D" id="1.10.287.1240">
    <property type="match status" value="1"/>
</dbReference>
<evidence type="ECO:0000256" key="7">
    <source>
        <dbReference type="ARBA" id="ARBA00022801"/>
    </source>
</evidence>
<dbReference type="Proteomes" id="UP000955338">
    <property type="component" value="Chromosome"/>
</dbReference>
<evidence type="ECO:0000256" key="6">
    <source>
        <dbReference type="ARBA" id="ARBA00022763"/>
    </source>
</evidence>
<proteinExistence type="predicted"/>
<dbReference type="PROSITE" id="PS51784">
    <property type="entry name" value="EXOI_SH3"/>
    <property type="match status" value="1"/>
</dbReference>
<dbReference type="GO" id="GO:0000175">
    <property type="term" value="F:3'-5'-RNA exonuclease activity"/>
    <property type="evidence" value="ECO:0007669"/>
    <property type="project" value="InterPro"/>
</dbReference>
<evidence type="ECO:0000256" key="1">
    <source>
        <dbReference type="ARBA" id="ARBA00000563"/>
    </source>
</evidence>
<dbReference type="EMBL" id="CP022011">
    <property type="protein sequence ID" value="QDJ14273.1"/>
    <property type="molecule type" value="Genomic_DNA"/>
</dbReference>
<keyword evidence="8 13" id="KW-0269">Exonuclease</keyword>
<evidence type="ECO:0000256" key="15">
    <source>
        <dbReference type="PIRSR" id="PIRSR000977-2"/>
    </source>
</evidence>
<name>A0A8D4LNN9_9PAST</name>
<dbReference type="EC" id="3.1.11.1" evidence="2 13"/>
<dbReference type="PANTHER" id="PTHR11046:SF11">
    <property type="entry name" value="EXODEOXYRIBONUCLEASE I"/>
    <property type="match status" value="1"/>
</dbReference>
<dbReference type="InterPro" id="IPR012337">
    <property type="entry name" value="RNaseH-like_sf"/>
</dbReference>
<dbReference type="InterPro" id="IPR013520">
    <property type="entry name" value="Ribonucl_H"/>
</dbReference>
<comment type="catalytic activity">
    <reaction evidence="1 13">
        <text>Exonucleolytic cleavage in the 3'- to 5'-direction to yield nucleoside 5'-phosphates.</text>
        <dbReference type="EC" id="3.1.11.1"/>
    </reaction>
</comment>
<evidence type="ECO:0000256" key="8">
    <source>
        <dbReference type="ARBA" id="ARBA00022839"/>
    </source>
</evidence>
<dbReference type="GO" id="GO:0046872">
    <property type="term" value="F:metal ion binding"/>
    <property type="evidence" value="ECO:0007669"/>
    <property type="project" value="UniProtKB-KW"/>
</dbReference>
<reference evidence="16" key="1">
    <citation type="submission" date="2017-06" db="EMBL/GenBank/DDBJ databases">
        <title>Genome sequencing of pathogenic and non-pathogenic strains within Bisgaard taxon 40.</title>
        <authorList>
            <person name="Ladner J.T."/>
            <person name="Lovett S.P."/>
            <person name="Koroleva G."/>
            <person name="Lorch J.M."/>
        </authorList>
    </citation>
    <scope>NUCLEOTIDE SEQUENCE</scope>
    <source>
        <strain evidence="16">27576-1-I1</strain>
    </source>
</reference>
<protein>
    <recommendedName>
        <fullName evidence="3 13">Exodeoxyribonuclease I</fullName>
        <ecNumber evidence="2 13">3.1.11.1</ecNumber>
    </recommendedName>
</protein>
<dbReference type="InterPro" id="IPR034747">
    <property type="entry name" value="EXOI_SH3"/>
</dbReference>
<dbReference type="FunFam" id="3.30.420.10:FF:000033">
    <property type="entry name" value="Exodeoxyribonuclease I"/>
    <property type="match status" value="1"/>
</dbReference>
<dbReference type="FunFam" id="3.30.1520.20:FF:000001">
    <property type="entry name" value="Exodeoxyribonuclease I"/>
    <property type="match status" value="1"/>
</dbReference>
<feature type="binding site" evidence="15">
    <location>
        <position position="13"/>
    </location>
    <ligand>
        <name>Mg(2+)</name>
        <dbReference type="ChEBI" id="CHEBI:18420"/>
        <label>2</label>
    </ligand>
</feature>
<evidence type="ECO:0000256" key="10">
    <source>
        <dbReference type="ARBA" id="ARBA00023125"/>
    </source>
</evidence>
<dbReference type="NCBIfam" id="NF008746">
    <property type="entry name" value="PRK11779.1"/>
    <property type="match status" value="1"/>
</dbReference>
<keyword evidence="6 13" id="KW-0227">DNA damage</keyword>
<accession>A0A8D4LNN9</accession>
<keyword evidence="7 13" id="KW-0378">Hydrolase</keyword>
<dbReference type="InterPro" id="IPR013620">
    <property type="entry name" value="Exonuc_1_SH3"/>
</dbReference>
<dbReference type="Pfam" id="PF26016">
    <property type="entry name" value="ExoI_C"/>
    <property type="match status" value="1"/>
</dbReference>
<keyword evidence="4 13" id="KW-0540">Nuclease</keyword>